<comment type="similarity">
    <text evidence="2">Belongs to the CSC1 (TC 1.A.17) family.</text>
</comment>
<evidence type="ECO:0000259" key="11">
    <source>
        <dbReference type="Pfam" id="PF14703"/>
    </source>
</evidence>
<sequence length="871" mass="98269">MADRGTPGSISNLIMKYHAGIPWQQPFPTGVAFVLQEGGSQKVRASSSANTLFATLIPVVVVAVAQLAAFLFLRRTQRHLYAPRTLLDTLDDVERTPPLHKNGWFNWIPAFWRLKDHDLLEKQSLDAYLFLRFLKMINLICFVGLCMTWPVLFPVNINGGGKSKELNRLTIGNVKNPNKYYVHLFISWVFLGFVMFTITRETLYYINLRQAYLLTPWAASRMSSRTVLFTSVPTRQLDEEQMRQTFQAVKRVWIINDFSKIKELVVKRDSTAKSLESALVHVSQNAVKENNKDKSNFAKVRYIASSTDRPTQRTTTVIGEKRDAIELNRDRLIELSRHVENAQEVLNKGNGKAKRAAFIEFETISAAQAAMQMTSTQAPLVMVPRCIATVPKGIIWENVGIPSWQVIVRGLLATCFIITLTLFWSIPTSFIGVLSNVSDIADRFVWLHWISRLPPSVLGAIEGLLPSLLLSTLVSYVPIICRYFARLSGEVTTAEIELKTQTWYFIFQVIQVFFVTSLSSGATAVFQDIANNPRKAPELLAKKLPKASNFYLSYFIIYGLGQSTKNLLNWSGLFFDKLYALFDRTPRDKYERYTSMSGTGWGSWYPKFTNLALIAISYSCIAPLTLGFATVAFSILYLCFRYNLFYVVKTSIDTQGRAYAKALQQLTVGVYTAELALIGLFSISVRRHGASQGPLILMVIFSILTAVFHRIMHKTLDPLTKTLPSNAVNRSELDSYRNDDGEEQDPLLSVSEAHEPPSGVAGLFLKFFEPQKYVSFETNYKHLVRTSLGEPVSAMSEEQEQKAYLPPAQTSKTPKLWIAKDDLGVSKKEIEGLGKDLDITDEGAWVDPTGKVKFDESALRELPIFKANVYY</sequence>
<feature type="domain" description="10TM putative phosphate transporter extracellular tail" evidence="9">
    <location>
        <begin position="767"/>
        <end position="857"/>
    </location>
</feature>
<gene>
    <name evidence="12" type="ORF">E6O75_ATG08621</name>
</gene>
<feature type="transmembrane region" description="Helical" evidence="7">
    <location>
        <begin position="611"/>
        <end position="640"/>
    </location>
</feature>
<dbReference type="Pfam" id="PF02714">
    <property type="entry name" value="RSN1_7TM"/>
    <property type="match status" value="1"/>
</dbReference>
<evidence type="ECO:0000256" key="6">
    <source>
        <dbReference type="ARBA" id="ARBA00023136"/>
    </source>
</evidence>
<dbReference type="InterPro" id="IPR022257">
    <property type="entry name" value="PHM7_ext"/>
</dbReference>
<comment type="caution">
    <text evidence="12">The sequence shown here is derived from an EMBL/GenBank/DDBJ whole genome shotgun (WGS) entry which is preliminary data.</text>
</comment>
<feature type="domain" description="CSC1/OSCA1-like N-terminal transmembrane" evidence="10">
    <location>
        <begin position="52"/>
        <end position="201"/>
    </location>
</feature>
<evidence type="ECO:0000256" key="3">
    <source>
        <dbReference type="ARBA" id="ARBA00022448"/>
    </source>
</evidence>
<feature type="transmembrane region" description="Helical" evidence="7">
    <location>
        <begin position="129"/>
        <end position="152"/>
    </location>
</feature>
<dbReference type="AlphaFoldDB" id="A0A4Z1P424"/>
<proteinExistence type="inferred from homology"/>
<dbReference type="CDD" id="cd00590">
    <property type="entry name" value="RRM_SF"/>
    <property type="match status" value="1"/>
</dbReference>
<accession>A0A4Z1P424</accession>
<evidence type="ECO:0000259" key="10">
    <source>
        <dbReference type="Pfam" id="PF13967"/>
    </source>
</evidence>
<dbReference type="InterPro" id="IPR003864">
    <property type="entry name" value="CSC1/OSCA1-like_7TM"/>
</dbReference>
<evidence type="ECO:0000256" key="2">
    <source>
        <dbReference type="ARBA" id="ARBA00007779"/>
    </source>
</evidence>
<dbReference type="InterPro" id="IPR045122">
    <property type="entry name" value="Csc1-like"/>
</dbReference>
<dbReference type="Pfam" id="PF13967">
    <property type="entry name" value="RSN1_TM"/>
    <property type="match status" value="1"/>
</dbReference>
<dbReference type="Pfam" id="PF14703">
    <property type="entry name" value="PHM7_cyt"/>
    <property type="match status" value="1"/>
</dbReference>
<dbReference type="EMBL" id="SNSC02000021">
    <property type="protein sequence ID" value="TID15368.1"/>
    <property type="molecule type" value="Genomic_DNA"/>
</dbReference>
<evidence type="ECO:0000313" key="12">
    <source>
        <dbReference type="EMBL" id="TID15368.1"/>
    </source>
</evidence>
<feature type="transmembrane region" description="Helical" evidence="7">
    <location>
        <begin position="505"/>
        <end position="526"/>
    </location>
</feature>
<dbReference type="GO" id="GO:0005886">
    <property type="term" value="C:plasma membrane"/>
    <property type="evidence" value="ECO:0007669"/>
    <property type="project" value="TreeGrafter"/>
</dbReference>
<feature type="domain" description="CSC1/OSCA1-like 7TM region" evidence="8">
    <location>
        <begin position="410"/>
        <end position="681"/>
    </location>
</feature>
<keyword evidence="3" id="KW-0813">Transport</keyword>
<feature type="transmembrane region" description="Helical" evidence="7">
    <location>
        <begin position="180"/>
        <end position="199"/>
    </location>
</feature>
<dbReference type="PANTHER" id="PTHR13018">
    <property type="entry name" value="PROBABLE MEMBRANE PROTEIN DUF221-RELATED"/>
    <property type="match status" value="1"/>
</dbReference>
<evidence type="ECO:0000256" key="5">
    <source>
        <dbReference type="ARBA" id="ARBA00022989"/>
    </source>
</evidence>
<evidence type="ECO:0000313" key="13">
    <source>
        <dbReference type="Proteomes" id="UP000298493"/>
    </source>
</evidence>
<organism evidence="12 13">
    <name type="scientific">Venturia nashicola</name>
    <dbReference type="NCBI Taxonomy" id="86259"/>
    <lineage>
        <taxon>Eukaryota</taxon>
        <taxon>Fungi</taxon>
        <taxon>Dikarya</taxon>
        <taxon>Ascomycota</taxon>
        <taxon>Pezizomycotina</taxon>
        <taxon>Dothideomycetes</taxon>
        <taxon>Pleosporomycetidae</taxon>
        <taxon>Venturiales</taxon>
        <taxon>Venturiaceae</taxon>
        <taxon>Venturia</taxon>
    </lineage>
</organism>
<evidence type="ECO:0000256" key="1">
    <source>
        <dbReference type="ARBA" id="ARBA00004141"/>
    </source>
</evidence>
<dbReference type="InterPro" id="IPR027815">
    <property type="entry name" value="CSC1/OSCA1-like_cyt"/>
</dbReference>
<dbReference type="Pfam" id="PF12621">
    <property type="entry name" value="PHM7_ext"/>
    <property type="match status" value="1"/>
</dbReference>
<feature type="transmembrane region" description="Helical" evidence="7">
    <location>
        <begin position="463"/>
        <end position="485"/>
    </location>
</feature>
<keyword evidence="6 7" id="KW-0472">Membrane</keyword>
<protein>
    <submittedName>
        <fullName evidence="12">DUF221-domain-containing protein</fullName>
    </submittedName>
</protein>
<dbReference type="InterPro" id="IPR032880">
    <property type="entry name" value="CSC1/OSCA1-like_N"/>
</dbReference>
<keyword evidence="5 7" id="KW-1133">Transmembrane helix</keyword>
<feature type="transmembrane region" description="Helical" evidence="7">
    <location>
        <begin position="695"/>
        <end position="712"/>
    </location>
</feature>
<name>A0A4Z1P424_9PEZI</name>
<dbReference type="Proteomes" id="UP000298493">
    <property type="component" value="Unassembled WGS sequence"/>
</dbReference>
<feature type="transmembrane region" description="Helical" evidence="7">
    <location>
        <begin position="661"/>
        <end position="683"/>
    </location>
</feature>
<keyword evidence="13" id="KW-1185">Reference proteome</keyword>
<dbReference type="GO" id="GO:0005227">
    <property type="term" value="F:calcium-activated cation channel activity"/>
    <property type="evidence" value="ECO:0007669"/>
    <property type="project" value="InterPro"/>
</dbReference>
<keyword evidence="4 7" id="KW-0812">Transmembrane</keyword>
<evidence type="ECO:0000256" key="7">
    <source>
        <dbReference type="SAM" id="Phobius"/>
    </source>
</evidence>
<reference evidence="12 13" key="1">
    <citation type="submission" date="2019-04" db="EMBL/GenBank/DDBJ databases">
        <title>High contiguity whole genome sequence and gene annotation resource for two Venturia nashicola isolates.</title>
        <authorList>
            <person name="Prokchorchik M."/>
            <person name="Won K."/>
            <person name="Lee Y."/>
            <person name="Choi E.D."/>
            <person name="Segonzac C."/>
            <person name="Sohn K.H."/>
        </authorList>
    </citation>
    <scope>NUCLEOTIDE SEQUENCE [LARGE SCALE GENOMIC DNA]</scope>
    <source>
        <strain evidence="12 13">PRI2</strain>
    </source>
</reference>
<dbReference type="PANTHER" id="PTHR13018:SF26">
    <property type="entry name" value="DOMAIN PROTEIN, PUTATIVE (AFU_ORTHOLOGUE AFUA_5G10920)-RELATED"/>
    <property type="match status" value="1"/>
</dbReference>
<evidence type="ECO:0000259" key="9">
    <source>
        <dbReference type="Pfam" id="PF12621"/>
    </source>
</evidence>
<evidence type="ECO:0000259" key="8">
    <source>
        <dbReference type="Pfam" id="PF02714"/>
    </source>
</evidence>
<feature type="domain" description="CSC1/OSCA1-like cytosolic" evidence="11">
    <location>
        <begin position="224"/>
        <end position="398"/>
    </location>
</feature>
<comment type="subcellular location">
    <subcellularLocation>
        <location evidence="1">Membrane</location>
        <topology evidence="1">Multi-pass membrane protein</topology>
    </subcellularLocation>
</comment>
<feature type="transmembrane region" description="Helical" evidence="7">
    <location>
        <begin position="52"/>
        <end position="73"/>
    </location>
</feature>
<feature type="transmembrane region" description="Helical" evidence="7">
    <location>
        <begin position="406"/>
        <end position="424"/>
    </location>
</feature>
<evidence type="ECO:0000256" key="4">
    <source>
        <dbReference type="ARBA" id="ARBA00022692"/>
    </source>
</evidence>